<protein>
    <recommendedName>
        <fullName evidence="3">W2 domain-containing protein</fullName>
    </recommendedName>
</protein>
<dbReference type="RefSeq" id="XP_018298708.1">
    <property type="nucleotide sequence ID" value="XM_018429952.1"/>
</dbReference>
<keyword evidence="1" id="KW-0175">Coiled coil</keyword>
<dbReference type="InterPro" id="IPR016024">
    <property type="entry name" value="ARM-type_fold"/>
</dbReference>
<dbReference type="PANTHER" id="PTHR45887">
    <property type="entry name" value="TRANSLATION INITIATION FACTOR EIF-2B SUBUNIT EPSILON"/>
    <property type="match status" value="1"/>
</dbReference>
<dbReference type="GO" id="GO:0005085">
    <property type="term" value="F:guanyl-nucleotide exchange factor activity"/>
    <property type="evidence" value="ECO:0007669"/>
    <property type="project" value="TreeGrafter"/>
</dbReference>
<dbReference type="VEuPathDB" id="FungiDB:PHYBLDRAFT_138218"/>
<organism evidence="4 5">
    <name type="scientific">Phycomyces blakesleeanus (strain ATCC 8743b / DSM 1359 / FGSC 10004 / NBRC 33097 / NRRL 1555)</name>
    <dbReference type="NCBI Taxonomy" id="763407"/>
    <lineage>
        <taxon>Eukaryota</taxon>
        <taxon>Fungi</taxon>
        <taxon>Fungi incertae sedis</taxon>
        <taxon>Mucoromycota</taxon>
        <taxon>Mucoromycotina</taxon>
        <taxon>Mucoromycetes</taxon>
        <taxon>Mucorales</taxon>
        <taxon>Phycomycetaceae</taxon>
        <taxon>Phycomyces</taxon>
    </lineage>
</organism>
<feature type="compositionally biased region" description="Basic and acidic residues" evidence="2">
    <location>
        <begin position="409"/>
        <end position="419"/>
    </location>
</feature>
<accession>A0A167R220</accession>
<feature type="compositionally biased region" description="Acidic residues" evidence="2">
    <location>
        <begin position="139"/>
        <end position="160"/>
    </location>
</feature>
<dbReference type="STRING" id="763407.A0A167R220"/>
<feature type="domain" description="W2" evidence="3">
    <location>
        <begin position="203"/>
        <end position="385"/>
    </location>
</feature>
<keyword evidence="5" id="KW-1185">Reference proteome</keyword>
<dbReference type="PROSITE" id="PS51363">
    <property type="entry name" value="W2"/>
    <property type="match status" value="1"/>
</dbReference>
<dbReference type="SUPFAM" id="SSF48371">
    <property type="entry name" value="ARM repeat"/>
    <property type="match status" value="1"/>
</dbReference>
<dbReference type="EMBL" id="KV440971">
    <property type="protein sequence ID" value="OAD80668.1"/>
    <property type="molecule type" value="Genomic_DNA"/>
</dbReference>
<dbReference type="AlphaFoldDB" id="A0A167R220"/>
<sequence>MSKSKQHSYHFMLREIRRLRSENACLTESVNILRDDLRVERDSRKIADECHQKFCNEAIDCQAKLESELVEKQEEIEALKEELDEVKSSSSNSSGMSYHDAAYFKKRSGFWGCHDFDSDTEYTSLPPIDPDKETISMEHEDDDYEEEYDDDDDDDDDDDTPISTSPFRSFGSDLVGSIFEQGDSEDEDQDQDQDQDHGENPSRSNDTQFEQLASSHLRQAFVSRLTSARANLELDDLMIKYDPSNTVLLRSLANTFISWLSETVEQADVDSAGTAKLIATRIQADFLQFWKSILERHIQDEAEQCQFLQETEKTILKANTKLLADNFHRLLVMLYKYDIVEGDAVTTWWHGQLGGPPETVAARMRNVTRKFVEWIDSSEDSNSDMSDQDTDTDPDICDGSDCDTLIGQHFDDPDSKNSNDDNDNSKNPPEILDNLLEQDKDYCVCQFDTTAPLPPSTPANSRTTLPACTCPSKYLQEDVSPSKPKKTVRIAM</sequence>
<dbReference type="InterPro" id="IPR051956">
    <property type="entry name" value="eIF2B_epsilon"/>
</dbReference>
<feature type="region of interest" description="Disordered" evidence="2">
    <location>
        <begin position="121"/>
        <end position="206"/>
    </location>
</feature>
<dbReference type="GeneID" id="28990858"/>
<evidence type="ECO:0000256" key="1">
    <source>
        <dbReference type="SAM" id="Coils"/>
    </source>
</evidence>
<dbReference type="Proteomes" id="UP000077315">
    <property type="component" value="Unassembled WGS sequence"/>
</dbReference>
<dbReference type="GO" id="GO:0031369">
    <property type="term" value="F:translation initiation factor binding"/>
    <property type="evidence" value="ECO:0007669"/>
    <property type="project" value="TreeGrafter"/>
</dbReference>
<dbReference type="OrthoDB" id="2290605at2759"/>
<evidence type="ECO:0000259" key="3">
    <source>
        <dbReference type="PROSITE" id="PS51363"/>
    </source>
</evidence>
<feature type="coiled-coil region" evidence="1">
    <location>
        <begin position="62"/>
        <end position="89"/>
    </location>
</feature>
<reference evidence="5" key="1">
    <citation type="submission" date="2015-06" db="EMBL/GenBank/DDBJ databases">
        <title>Expansion of signal transduction pathways in fungi by whole-genome duplication.</title>
        <authorList>
            <consortium name="DOE Joint Genome Institute"/>
            <person name="Corrochano L.M."/>
            <person name="Kuo A."/>
            <person name="Marcet-Houben M."/>
            <person name="Polaino S."/>
            <person name="Salamov A."/>
            <person name="Villalobos J.M."/>
            <person name="Alvarez M.I."/>
            <person name="Avalos J."/>
            <person name="Benito E.P."/>
            <person name="Benoit I."/>
            <person name="Burger G."/>
            <person name="Camino L.P."/>
            <person name="Canovas D."/>
            <person name="Cerda-Olmedo E."/>
            <person name="Cheng J.-F."/>
            <person name="Dominguez A."/>
            <person name="Elias M."/>
            <person name="Eslava A.P."/>
            <person name="Glaser F."/>
            <person name="Grimwood J."/>
            <person name="Gutierrez G."/>
            <person name="Heitman J."/>
            <person name="Henrissat B."/>
            <person name="Iturriaga E.A."/>
            <person name="Lang B.F."/>
            <person name="Lavin J.L."/>
            <person name="Lee S."/>
            <person name="Li W."/>
            <person name="Lindquist E."/>
            <person name="Lopez-Garcia S."/>
            <person name="Luque E.M."/>
            <person name="Marcos A.T."/>
            <person name="Martin J."/>
            <person name="McCluskey K."/>
            <person name="Medina H.R."/>
            <person name="Miralles-Duran A."/>
            <person name="Miyazaki A."/>
            <person name="Munoz-Torres E."/>
            <person name="Oguiza J.A."/>
            <person name="Ohm R."/>
            <person name="Olmedo M."/>
            <person name="Orejas M."/>
            <person name="Ortiz-Castellanos L."/>
            <person name="Pisabarro A.G."/>
            <person name="Rodriguez-Romero J."/>
            <person name="Ruiz-Herrera J."/>
            <person name="Ruiz-Vazquez R."/>
            <person name="Sanz C."/>
            <person name="Schackwitz W."/>
            <person name="Schmutz J."/>
            <person name="Shahriari M."/>
            <person name="Shelest E."/>
            <person name="Silva-Franco F."/>
            <person name="Soanes D."/>
            <person name="Syed K."/>
            <person name="Tagua V.G."/>
            <person name="Talbot N.J."/>
            <person name="Thon M."/>
            <person name="De vries R.P."/>
            <person name="Wiebenga A."/>
            <person name="Yadav J.S."/>
            <person name="Braun E.L."/>
            <person name="Baker S."/>
            <person name="Garre V."/>
            <person name="Horwitz B."/>
            <person name="Torres-Martinez S."/>
            <person name="Idnurm A."/>
            <person name="Herrera-Estrella A."/>
            <person name="Gabaldon T."/>
            <person name="Grigoriev I.V."/>
        </authorList>
    </citation>
    <scope>NUCLEOTIDE SEQUENCE [LARGE SCALE GENOMIC DNA]</scope>
    <source>
        <strain evidence="5">NRRL 1555(-)</strain>
    </source>
</reference>
<proteinExistence type="predicted"/>
<dbReference type="InterPro" id="IPR003307">
    <property type="entry name" value="W2_domain"/>
</dbReference>
<dbReference type="Pfam" id="PF02020">
    <property type="entry name" value="W2"/>
    <property type="match status" value="1"/>
</dbReference>
<dbReference type="GO" id="GO:0005851">
    <property type="term" value="C:eukaryotic translation initiation factor 2B complex"/>
    <property type="evidence" value="ECO:0007669"/>
    <property type="project" value="TreeGrafter"/>
</dbReference>
<dbReference type="GO" id="GO:0003743">
    <property type="term" value="F:translation initiation factor activity"/>
    <property type="evidence" value="ECO:0007669"/>
    <property type="project" value="TreeGrafter"/>
</dbReference>
<evidence type="ECO:0000313" key="5">
    <source>
        <dbReference type="Proteomes" id="UP000077315"/>
    </source>
</evidence>
<feature type="compositionally biased region" description="Acidic residues" evidence="2">
    <location>
        <begin position="378"/>
        <end position="401"/>
    </location>
</feature>
<dbReference type="PANTHER" id="PTHR45887:SF1">
    <property type="entry name" value="TRANSLATION INITIATION FACTOR EIF-2B SUBUNIT EPSILON"/>
    <property type="match status" value="1"/>
</dbReference>
<evidence type="ECO:0000256" key="2">
    <source>
        <dbReference type="SAM" id="MobiDB-lite"/>
    </source>
</evidence>
<dbReference type="InParanoid" id="A0A167R220"/>
<feature type="region of interest" description="Disordered" evidence="2">
    <location>
        <begin position="378"/>
        <end position="431"/>
    </location>
</feature>
<gene>
    <name evidence="4" type="ORF">PHYBLDRAFT_138218</name>
</gene>
<name>A0A167R220_PHYB8</name>
<dbReference type="Gene3D" id="1.25.40.180">
    <property type="match status" value="1"/>
</dbReference>
<evidence type="ECO:0000313" key="4">
    <source>
        <dbReference type="EMBL" id="OAD80668.1"/>
    </source>
</evidence>
<feature type="compositionally biased region" description="Basic and acidic residues" evidence="2">
    <location>
        <begin position="129"/>
        <end position="138"/>
    </location>
</feature>
<feature type="compositionally biased region" description="Acidic residues" evidence="2">
    <location>
        <begin position="182"/>
        <end position="193"/>
    </location>
</feature>